<feature type="compositionally biased region" description="Basic and acidic residues" evidence="2">
    <location>
        <begin position="12"/>
        <end position="21"/>
    </location>
</feature>
<keyword evidence="1" id="KW-0344">Guanine-nucleotide releasing factor</keyword>
<proteinExistence type="predicted"/>
<dbReference type="GO" id="GO:0005085">
    <property type="term" value="F:guanyl-nucleotide exchange factor activity"/>
    <property type="evidence" value="ECO:0007669"/>
    <property type="project" value="UniProtKB-KW"/>
</dbReference>
<keyword evidence="5" id="KW-1185">Reference proteome</keyword>
<dbReference type="SUPFAM" id="SSF48366">
    <property type="entry name" value="Ras GEF"/>
    <property type="match status" value="1"/>
</dbReference>
<dbReference type="InterPro" id="IPR000651">
    <property type="entry name" value="Ras-like_Gua-exchang_fac_N"/>
</dbReference>
<dbReference type="Gene3D" id="1.20.870.10">
    <property type="entry name" value="Son of sevenless (SoS) protein Chain: S domain 1"/>
    <property type="match status" value="1"/>
</dbReference>
<evidence type="ECO:0000313" key="4">
    <source>
        <dbReference type="EMBL" id="RNF18131.1"/>
    </source>
</evidence>
<dbReference type="InterPro" id="IPR023578">
    <property type="entry name" value="Ras_GEF_dom_sf"/>
</dbReference>
<dbReference type="GeneID" id="40318245"/>
<protein>
    <recommendedName>
        <fullName evidence="3">N-terminal Ras-GEF domain-containing protein</fullName>
    </recommendedName>
</protein>
<dbReference type="Proteomes" id="UP000284403">
    <property type="component" value="Unassembled WGS sequence"/>
</dbReference>
<feature type="region of interest" description="Disordered" evidence="2">
    <location>
        <begin position="1"/>
        <end position="21"/>
    </location>
</feature>
<gene>
    <name evidence="4" type="ORF">Tco025E_04634</name>
</gene>
<dbReference type="PROSITE" id="PS50212">
    <property type="entry name" value="RASGEF_NTER"/>
    <property type="match status" value="1"/>
</dbReference>
<reference evidence="4 5" key="1">
    <citation type="journal article" date="2018" name="BMC Genomics">
        <title>Genomic comparison of Trypanosoma conorhini and Trypanosoma rangeli to Trypanosoma cruzi strains of high and low virulence.</title>
        <authorList>
            <person name="Bradwell K.R."/>
            <person name="Koparde V.N."/>
            <person name="Matveyev A.V."/>
            <person name="Serrano M.G."/>
            <person name="Alves J.M."/>
            <person name="Parikh H."/>
            <person name="Huang B."/>
            <person name="Lee V."/>
            <person name="Espinosa-Alvarez O."/>
            <person name="Ortiz P.A."/>
            <person name="Costa-Martins A.G."/>
            <person name="Teixeira M.M."/>
            <person name="Buck G.A."/>
        </authorList>
    </citation>
    <scope>NUCLEOTIDE SEQUENCE [LARGE SCALE GENOMIC DNA]</scope>
    <source>
        <strain evidence="4 5">025E</strain>
    </source>
</reference>
<dbReference type="EMBL" id="MKKU01000241">
    <property type="protein sequence ID" value="RNF18131.1"/>
    <property type="molecule type" value="Genomic_DNA"/>
</dbReference>
<dbReference type="AlphaFoldDB" id="A0A422PKA5"/>
<sequence>MDAPPGPAPALGERHPPITPDTLHDIVAEHLQRAGMRAVVADMRRQAKAARASARSAGTHRQPAHEHDTTLQSPSVGPSAGALGWCLSSSVATRVAVRHLLGDGASKLHAQFQSMGLPAPDTAFLQNALDSNEKRMWSVQDDVDAVYVGRAGGKAGRGIPAFGTLHQLIEALTHVSVLPLSTLAEERLLAQEEFTHAFLRQHRYFASSSTVLAKLMERFMVPLSLKLGFDNFEAHGISVHAPGTSLSSVLAASRVTHTRSGEAEEAMERGAGHFSPSASLWLGVCRRIQLRVMSVLTLWLREYPRHFDDAMRHSVHLFLDDCASAPQPWSDCASQLRGMMEFARAGVSASAAAAQDKRGGAIAARRHRLCDGPPTLPFPSATRGSAAEENSLMRVQDGVEWSPSLRALPGAGSAARVSC</sequence>
<dbReference type="CDD" id="cd06224">
    <property type="entry name" value="REM"/>
    <property type="match status" value="1"/>
</dbReference>
<dbReference type="Pfam" id="PF00618">
    <property type="entry name" value="RasGEF_N"/>
    <property type="match status" value="1"/>
</dbReference>
<comment type="caution">
    <text evidence="4">The sequence shown here is derived from an EMBL/GenBank/DDBJ whole genome shotgun (WGS) entry which is preliminary data.</text>
</comment>
<organism evidence="4 5">
    <name type="scientific">Trypanosoma conorhini</name>
    <dbReference type="NCBI Taxonomy" id="83891"/>
    <lineage>
        <taxon>Eukaryota</taxon>
        <taxon>Discoba</taxon>
        <taxon>Euglenozoa</taxon>
        <taxon>Kinetoplastea</taxon>
        <taxon>Metakinetoplastina</taxon>
        <taxon>Trypanosomatida</taxon>
        <taxon>Trypanosomatidae</taxon>
        <taxon>Trypanosoma</taxon>
    </lineage>
</organism>
<evidence type="ECO:0000313" key="5">
    <source>
        <dbReference type="Proteomes" id="UP000284403"/>
    </source>
</evidence>
<dbReference type="RefSeq" id="XP_029228374.1">
    <property type="nucleotide sequence ID" value="XM_029371544.1"/>
</dbReference>
<dbReference type="OrthoDB" id="241137at2759"/>
<evidence type="ECO:0000259" key="3">
    <source>
        <dbReference type="PROSITE" id="PS50212"/>
    </source>
</evidence>
<feature type="region of interest" description="Disordered" evidence="2">
    <location>
        <begin position="45"/>
        <end position="76"/>
    </location>
</feature>
<evidence type="ECO:0000256" key="2">
    <source>
        <dbReference type="SAM" id="MobiDB-lite"/>
    </source>
</evidence>
<name>A0A422PKA5_9TRYP</name>
<evidence type="ECO:0000256" key="1">
    <source>
        <dbReference type="PROSITE-ProRule" id="PRU00135"/>
    </source>
</evidence>
<feature type="domain" description="N-terminal Ras-GEF" evidence="3">
    <location>
        <begin position="156"/>
        <end position="344"/>
    </location>
</feature>
<accession>A0A422PKA5</accession>